<accession>A0A150RPX3</accession>
<proteinExistence type="predicted"/>
<dbReference type="EMBL" id="JEMB01002269">
    <property type="protein sequence ID" value="KYF82324.1"/>
    <property type="molecule type" value="Genomic_DNA"/>
</dbReference>
<evidence type="ECO:0000313" key="1">
    <source>
        <dbReference type="EMBL" id="KYF82324.1"/>
    </source>
</evidence>
<name>A0A150RPX3_SORCE</name>
<reference evidence="1 2" key="1">
    <citation type="submission" date="2014-02" db="EMBL/GenBank/DDBJ databases">
        <title>The small core and large imbalanced accessory genome model reveals a collaborative survival strategy of Sorangium cellulosum strains in nature.</title>
        <authorList>
            <person name="Han K."/>
            <person name="Peng R."/>
            <person name="Blom J."/>
            <person name="Li Y.-Z."/>
        </authorList>
    </citation>
    <scope>NUCLEOTIDE SEQUENCE [LARGE SCALE GENOMIC DNA]</scope>
    <source>
        <strain evidence="1 2">So0011-07</strain>
    </source>
</reference>
<comment type="caution">
    <text evidence="1">The sequence shown here is derived from an EMBL/GenBank/DDBJ whole genome shotgun (WGS) entry which is preliminary data.</text>
</comment>
<dbReference type="Proteomes" id="UP000075635">
    <property type="component" value="Unassembled WGS sequence"/>
</dbReference>
<evidence type="ECO:0000313" key="2">
    <source>
        <dbReference type="Proteomes" id="UP000075635"/>
    </source>
</evidence>
<dbReference type="AlphaFoldDB" id="A0A150RPX3"/>
<protein>
    <submittedName>
        <fullName evidence="1">Uncharacterized protein</fullName>
    </submittedName>
</protein>
<organism evidence="1 2">
    <name type="scientific">Sorangium cellulosum</name>
    <name type="common">Polyangium cellulosum</name>
    <dbReference type="NCBI Taxonomy" id="56"/>
    <lineage>
        <taxon>Bacteria</taxon>
        <taxon>Pseudomonadati</taxon>
        <taxon>Myxococcota</taxon>
        <taxon>Polyangia</taxon>
        <taxon>Polyangiales</taxon>
        <taxon>Polyangiaceae</taxon>
        <taxon>Sorangium</taxon>
    </lineage>
</organism>
<sequence>MEVELDDALLTAQPCEELALLAICALGWAGRHRVLPQTQGVWDAWAETLPPDLEDQIKNVWKDSLRRSTTGAASEQVRVVPTGPHRFDQEPVVLTPSEALNLLGRPLRVFLENGRYDRAFLLAFADAATHKALVEAEQAGWLVFETAGGIKELEVRALDAATHPTPREVFRTIYLCDSDARLPGQPDAPAVAIGNALMALGARYHRPGVHFGRVLARRAAENYAPPGAVLGWAMKRLGARAHELFLQTTHLAGRDQLTVGTGNAGSARRHLLAAIALRELEQQKHADVIAHFDMKHGRLYKGNERNAPAIWAKLDAFQRAALEDGFGAGFSDDFYGAHRALGDSSGEIAPLLSKIVERV</sequence>
<gene>
    <name evidence="1" type="ORF">BE17_41680</name>
</gene>